<dbReference type="SUPFAM" id="SSF69304">
    <property type="entry name" value="Tricorn protease N-terminal domain"/>
    <property type="match status" value="1"/>
</dbReference>
<evidence type="ECO:0000313" key="3">
    <source>
        <dbReference type="Proteomes" id="UP001500027"/>
    </source>
</evidence>
<dbReference type="Proteomes" id="UP001500027">
    <property type="component" value="Unassembled WGS sequence"/>
</dbReference>
<protein>
    <recommendedName>
        <fullName evidence="4">TolB protein</fullName>
    </recommendedName>
</protein>
<dbReference type="PANTHER" id="PTHR36842">
    <property type="entry name" value="PROTEIN TOLB HOMOLOG"/>
    <property type="match status" value="1"/>
</dbReference>
<keyword evidence="3" id="KW-1185">Reference proteome</keyword>
<sequence>MFYITFLGSISISLAQEFGYQEVQLTNNPSDNRYASYNKEGTKILFESNRTGKWQLYTMDINGGHQKQLLSNSFNDRRPTWHPYKNMILFESDRLGMTEIYKLNLDNYKVSKIPIPLAGNKSRAQFAPNGVEIVFNLEDPKGDFDIYSIHQKGKRPKKLIDDKYKNLYPQFSRRGNYFLYYSNKNNEKETNVIYTYNIITEERSRLTYFKNHSNYAKLSNNKLRVVYSASVDGGKPEIYIMKHDGKGKRQITFNDEVDILPSWSPKDINLLISRTNNGNLQIFKILLKEPIEP</sequence>
<dbReference type="InterPro" id="IPR011042">
    <property type="entry name" value="6-blade_b-propeller_TolB-like"/>
</dbReference>
<evidence type="ECO:0000256" key="1">
    <source>
        <dbReference type="ARBA" id="ARBA00009820"/>
    </source>
</evidence>
<proteinExistence type="inferred from homology"/>
<evidence type="ECO:0008006" key="4">
    <source>
        <dbReference type="Google" id="ProtNLM"/>
    </source>
</evidence>
<reference evidence="3" key="1">
    <citation type="journal article" date="2019" name="Int. J. Syst. Evol. Microbiol.">
        <title>The Global Catalogue of Microorganisms (GCM) 10K type strain sequencing project: providing services to taxonomists for standard genome sequencing and annotation.</title>
        <authorList>
            <consortium name="The Broad Institute Genomics Platform"/>
            <consortium name="The Broad Institute Genome Sequencing Center for Infectious Disease"/>
            <person name="Wu L."/>
            <person name="Ma J."/>
        </authorList>
    </citation>
    <scope>NUCLEOTIDE SEQUENCE [LARGE SCALE GENOMIC DNA]</scope>
    <source>
        <strain evidence="3">JCM 17452</strain>
    </source>
</reference>
<dbReference type="EMBL" id="BAABAV010000003">
    <property type="protein sequence ID" value="GAA4270573.1"/>
    <property type="molecule type" value="Genomic_DNA"/>
</dbReference>
<gene>
    <name evidence="2" type="ORF">GCM10022257_26740</name>
</gene>
<dbReference type="Gene3D" id="2.120.10.30">
    <property type="entry name" value="TolB, C-terminal domain"/>
    <property type="match status" value="2"/>
</dbReference>
<name>A0ABP8EEM4_9FLAO</name>
<dbReference type="InterPro" id="IPR011659">
    <property type="entry name" value="WD40"/>
</dbReference>
<dbReference type="PANTHER" id="PTHR36842:SF1">
    <property type="entry name" value="PROTEIN TOLB"/>
    <property type="match status" value="1"/>
</dbReference>
<dbReference type="SUPFAM" id="SSF82171">
    <property type="entry name" value="DPP6 N-terminal domain-like"/>
    <property type="match status" value="1"/>
</dbReference>
<accession>A0ABP8EEM4</accession>
<comment type="similarity">
    <text evidence="1">Belongs to the TolB family.</text>
</comment>
<organism evidence="2 3">
    <name type="scientific">Hyunsoonleella aestuarii</name>
    <dbReference type="NCBI Taxonomy" id="912802"/>
    <lineage>
        <taxon>Bacteria</taxon>
        <taxon>Pseudomonadati</taxon>
        <taxon>Bacteroidota</taxon>
        <taxon>Flavobacteriia</taxon>
        <taxon>Flavobacteriales</taxon>
        <taxon>Flavobacteriaceae</taxon>
    </lineage>
</organism>
<comment type="caution">
    <text evidence="2">The sequence shown here is derived from an EMBL/GenBank/DDBJ whole genome shotgun (WGS) entry which is preliminary data.</text>
</comment>
<evidence type="ECO:0000313" key="2">
    <source>
        <dbReference type="EMBL" id="GAA4270573.1"/>
    </source>
</evidence>
<dbReference type="Pfam" id="PF07676">
    <property type="entry name" value="PD40"/>
    <property type="match status" value="2"/>
</dbReference>